<evidence type="ECO:0000256" key="5">
    <source>
        <dbReference type="SAM" id="Phobius"/>
    </source>
</evidence>
<evidence type="ECO:0000259" key="6">
    <source>
        <dbReference type="Pfam" id="PF03918"/>
    </source>
</evidence>
<keyword evidence="4" id="KW-0408">Iron</keyword>
<comment type="caution">
    <text evidence="7">The sequence shown here is derived from an EMBL/GenBank/DDBJ whole genome shotgun (WGS) entry which is preliminary data.</text>
</comment>
<keyword evidence="2" id="KW-0349">Heme</keyword>
<proteinExistence type="inferred from homology"/>
<evidence type="ECO:0000256" key="3">
    <source>
        <dbReference type="ARBA" id="ARBA00022723"/>
    </source>
</evidence>
<feature type="transmembrane region" description="Helical" evidence="5">
    <location>
        <begin position="100"/>
        <end position="121"/>
    </location>
</feature>
<evidence type="ECO:0000256" key="1">
    <source>
        <dbReference type="ARBA" id="ARBA00010342"/>
    </source>
</evidence>
<sequence>METKNAQDLKNLNTQFLEKRAHEIQKNLRCLDCQEITYTIEHVDSPIAQEQKQLIRFLLRKGYSDLEVYKEIGNLYGQHSIMRLKVSDDSAFNVQMENKIVNQFMGFGILTGVGFMGFKYLKKFAKK</sequence>
<feature type="domain" description="CcmH/CycL/Ccl2/NrfF N-terminal" evidence="6">
    <location>
        <begin position="5"/>
        <end position="79"/>
    </location>
</feature>
<dbReference type="Proteomes" id="UP000054937">
    <property type="component" value="Unassembled WGS sequence"/>
</dbReference>
<keyword evidence="8" id="KW-1185">Reference proteome</keyword>
<dbReference type="Gene3D" id="1.10.8.640">
    <property type="entry name" value="Cytochrome C biogenesis protein"/>
    <property type="match status" value="1"/>
</dbReference>
<dbReference type="PANTHER" id="PTHR47601">
    <property type="match status" value="1"/>
</dbReference>
<dbReference type="EMBL" id="LDAU01000168">
    <property type="protein sequence ID" value="KRX01634.1"/>
    <property type="molecule type" value="Genomic_DNA"/>
</dbReference>
<keyword evidence="5" id="KW-0812">Transmembrane</keyword>
<name>A0A0V0QHH3_PSEPJ</name>
<dbReference type="InterPro" id="IPR005616">
    <property type="entry name" value="CcmH/CycL/Ccl2/NrfF_N"/>
</dbReference>
<organism evidence="7 8">
    <name type="scientific">Pseudocohnilembus persalinus</name>
    <name type="common">Ciliate</name>
    <dbReference type="NCBI Taxonomy" id="266149"/>
    <lineage>
        <taxon>Eukaryota</taxon>
        <taxon>Sar</taxon>
        <taxon>Alveolata</taxon>
        <taxon>Ciliophora</taxon>
        <taxon>Intramacronucleata</taxon>
        <taxon>Oligohymenophorea</taxon>
        <taxon>Scuticociliatia</taxon>
        <taxon>Philasterida</taxon>
        <taxon>Pseudocohnilembidae</taxon>
        <taxon>Pseudocohnilembus</taxon>
    </lineage>
</organism>
<keyword evidence="3" id="KW-0479">Metal-binding</keyword>
<dbReference type="Pfam" id="PF03918">
    <property type="entry name" value="CcmH"/>
    <property type="match status" value="1"/>
</dbReference>
<protein>
    <recommendedName>
        <fullName evidence="6">CcmH/CycL/Ccl2/NrfF N-terminal domain-containing protein</fullName>
    </recommendedName>
</protein>
<accession>A0A0V0QHH3</accession>
<keyword evidence="5" id="KW-0472">Membrane</keyword>
<gene>
    <name evidence="7" type="ORF">PPERSA_03718</name>
</gene>
<dbReference type="AlphaFoldDB" id="A0A0V0QHH3"/>
<evidence type="ECO:0000313" key="7">
    <source>
        <dbReference type="EMBL" id="KRX01634.1"/>
    </source>
</evidence>
<evidence type="ECO:0000313" key="8">
    <source>
        <dbReference type="Proteomes" id="UP000054937"/>
    </source>
</evidence>
<dbReference type="OrthoDB" id="284447at2759"/>
<dbReference type="GO" id="GO:0046872">
    <property type="term" value="F:metal ion binding"/>
    <property type="evidence" value="ECO:0007669"/>
    <property type="project" value="UniProtKB-KW"/>
</dbReference>
<dbReference type="InParanoid" id="A0A0V0QHH3"/>
<dbReference type="PANTHER" id="PTHR47601:SF1">
    <property type="entry name" value="CYTOCHROME C-TYPE BIOGENESIS CCMH-LIKE MITOCHONDRIAL PROTEIN"/>
    <property type="match status" value="1"/>
</dbReference>
<dbReference type="OMA" id="SILKVYC"/>
<evidence type="ECO:0000256" key="2">
    <source>
        <dbReference type="ARBA" id="ARBA00022617"/>
    </source>
</evidence>
<comment type="similarity">
    <text evidence="1">Belongs to the CcmH/CycL/Ccl2/NrfF family.</text>
</comment>
<reference evidence="7 8" key="1">
    <citation type="journal article" date="2015" name="Sci. Rep.">
        <title>Genome of the facultative scuticociliatosis pathogen Pseudocohnilembus persalinus provides insight into its virulence through horizontal gene transfer.</title>
        <authorList>
            <person name="Xiong J."/>
            <person name="Wang G."/>
            <person name="Cheng J."/>
            <person name="Tian M."/>
            <person name="Pan X."/>
            <person name="Warren A."/>
            <person name="Jiang C."/>
            <person name="Yuan D."/>
            <person name="Miao W."/>
        </authorList>
    </citation>
    <scope>NUCLEOTIDE SEQUENCE [LARGE SCALE GENOMIC DNA]</scope>
    <source>
        <strain evidence="7">36N120E</strain>
    </source>
</reference>
<keyword evidence="5" id="KW-1133">Transmembrane helix</keyword>
<dbReference type="InterPro" id="IPR038297">
    <property type="entry name" value="CcmH/CycL/NrfF/Ccl2_sf"/>
</dbReference>
<evidence type="ECO:0000256" key="4">
    <source>
        <dbReference type="ARBA" id="ARBA00023004"/>
    </source>
</evidence>